<dbReference type="Gene3D" id="3.40.1800.10">
    <property type="entry name" value="His-Me finger endonucleases"/>
    <property type="match status" value="1"/>
</dbReference>
<keyword evidence="1" id="KW-0540">Nuclease</keyword>
<dbReference type="EMBL" id="KY652726">
    <property type="protein sequence ID" value="ARB12611.1"/>
    <property type="molecule type" value="Genomic_DNA"/>
</dbReference>
<dbReference type="KEGG" id="vg:55632600"/>
<gene>
    <name evidence="1" type="ORF">BIS47_107</name>
</gene>
<evidence type="ECO:0000313" key="2">
    <source>
        <dbReference type="Proteomes" id="UP000221691"/>
    </source>
</evidence>
<accession>A0A1V0E6W9</accession>
<reference evidence="1 2" key="1">
    <citation type="submission" date="2017-02" db="EMBL/GenBank/DDBJ databases">
        <title>Genome sequencing and assembly of Klebsiella pneumoniae phages.</title>
        <authorList>
            <person name="Labudda L."/>
            <person name="Strapagiel D."/>
            <person name="Karczewska-Golec J."/>
            <person name="Golec P."/>
        </authorList>
    </citation>
    <scope>NUCLEOTIDE SEQUENCE [LARGE SCALE GENOMIC DNA]</scope>
</reference>
<dbReference type="Proteomes" id="UP000221691">
    <property type="component" value="Segment"/>
</dbReference>
<sequence length="164" mass="18803">MPLTPELWVKDAKQIAAFRNKLILEQQGLDPILGEPLRKPCLDHDHFEGKCRGVLSQCVNTFEGYVLKAWMKYVSENTQTSLSTALRNLADYLEQDFSGYPLHGGFKNDMLKFLRRCTNEKIIERAKADLGIIIPEGTQKQDSLLLYLTEFVKQTEEKHAKETT</sequence>
<name>A0A1V0E6W9_9CAUD</name>
<keyword evidence="1" id="KW-0255">Endonuclease</keyword>
<dbReference type="GO" id="GO:0004519">
    <property type="term" value="F:endonuclease activity"/>
    <property type="evidence" value="ECO:0007669"/>
    <property type="project" value="UniProtKB-KW"/>
</dbReference>
<dbReference type="InterPro" id="IPR038563">
    <property type="entry name" value="Endonuclease_7_sf"/>
</dbReference>
<dbReference type="SUPFAM" id="SSF54060">
    <property type="entry name" value="His-Me finger endonucleases"/>
    <property type="match status" value="1"/>
</dbReference>
<protein>
    <submittedName>
        <fullName evidence="1">Packaging and recombination endonuclease</fullName>
    </submittedName>
</protein>
<dbReference type="GeneID" id="55632600"/>
<proteinExistence type="predicted"/>
<dbReference type="InterPro" id="IPR044925">
    <property type="entry name" value="His-Me_finger_sf"/>
</dbReference>
<evidence type="ECO:0000313" key="1">
    <source>
        <dbReference type="EMBL" id="ARB12611.1"/>
    </source>
</evidence>
<dbReference type="RefSeq" id="YP_009832614.1">
    <property type="nucleotide sequence ID" value="NC_048656.1"/>
</dbReference>
<keyword evidence="1" id="KW-0378">Hydrolase</keyword>
<keyword evidence="2" id="KW-1185">Reference proteome</keyword>
<organism evidence="1 2">
    <name type="scientific">Klebsiella phage vB_KpnM_BIS47</name>
    <dbReference type="NCBI Taxonomy" id="1907784"/>
    <lineage>
        <taxon>Viruses</taxon>
        <taxon>Duplodnaviria</taxon>
        <taxon>Heunggongvirae</taxon>
        <taxon>Uroviricota</taxon>
        <taxon>Caudoviricetes</taxon>
        <taxon>Vequintavirinae</taxon>
        <taxon>Mydovirus</taxon>
        <taxon>Mydovirus BIS47</taxon>
    </lineage>
</organism>